<evidence type="ECO:0008006" key="4">
    <source>
        <dbReference type="Google" id="ProtNLM"/>
    </source>
</evidence>
<dbReference type="RefSeq" id="WP_036187114.1">
    <property type="nucleotide sequence ID" value="NZ_AVDA01000014.1"/>
</dbReference>
<sequence>MRIILFVMLCIPLLVGCSAAKSDDFSKWNDEKVYNYLNEIQNYISDIPKETNNKESIVMLYEKYFSSELSVKIVDSLYDKSENGWKIPDGDGGFIFTVPNKEQNKVLIIFNKDSIIIEETYEPETWMYSKLQYTISYDKKPLITEWILE</sequence>
<reference evidence="2 3" key="1">
    <citation type="submission" date="2014-02" db="EMBL/GenBank/DDBJ databases">
        <title>Draft genome sequence of Lysinibacillus manganicus DSM 26584T.</title>
        <authorList>
            <person name="Zhang F."/>
            <person name="Wang G."/>
            <person name="Zhang L."/>
        </authorList>
    </citation>
    <scope>NUCLEOTIDE SEQUENCE [LARGE SCALE GENOMIC DNA]</scope>
    <source>
        <strain evidence="2 3">DSM 26584</strain>
    </source>
</reference>
<comment type="caution">
    <text evidence="2">The sequence shown here is derived from an EMBL/GenBank/DDBJ whole genome shotgun (WGS) entry which is preliminary data.</text>
</comment>
<feature type="chain" id="PRO_5038726240" description="Lipoprotein" evidence="1">
    <location>
        <begin position="23"/>
        <end position="149"/>
    </location>
</feature>
<evidence type="ECO:0000256" key="1">
    <source>
        <dbReference type="SAM" id="SignalP"/>
    </source>
</evidence>
<dbReference type="Proteomes" id="UP000030416">
    <property type="component" value="Unassembled WGS sequence"/>
</dbReference>
<keyword evidence="1" id="KW-0732">Signal</keyword>
<dbReference type="PROSITE" id="PS51257">
    <property type="entry name" value="PROKAR_LIPOPROTEIN"/>
    <property type="match status" value="1"/>
</dbReference>
<keyword evidence="3" id="KW-1185">Reference proteome</keyword>
<name>A0A0A3HZV3_9BACL</name>
<proteinExistence type="predicted"/>
<dbReference type="OrthoDB" id="9770467at2"/>
<dbReference type="AlphaFoldDB" id="A0A0A3HZV3"/>
<protein>
    <recommendedName>
        <fullName evidence="4">Lipoprotein</fullName>
    </recommendedName>
</protein>
<evidence type="ECO:0000313" key="3">
    <source>
        <dbReference type="Proteomes" id="UP000030416"/>
    </source>
</evidence>
<gene>
    <name evidence="2" type="ORF">CD29_12550</name>
</gene>
<evidence type="ECO:0000313" key="2">
    <source>
        <dbReference type="EMBL" id="KGR77984.1"/>
    </source>
</evidence>
<organism evidence="2 3">
    <name type="scientific">Ureibacillus manganicus DSM 26584</name>
    <dbReference type="NCBI Taxonomy" id="1384049"/>
    <lineage>
        <taxon>Bacteria</taxon>
        <taxon>Bacillati</taxon>
        <taxon>Bacillota</taxon>
        <taxon>Bacilli</taxon>
        <taxon>Bacillales</taxon>
        <taxon>Caryophanaceae</taxon>
        <taxon>Ureibacillus</taxon>
    </lineage>
</organism>
<dbReference type="EMBL" id="JPVN01000014">
    <property type="protein sequence ID" value="KGR77984.1"/>
    <property type="molecule type" value="Genomic_DNA"/>
</dbReference>
<feature type="signal peptide" evidence="1">
    <location>
        <begin position="1"/>
        <end position="22"/>
    </location>
</feature>
<accession>A0A0A3HZV3</accession>